<name>A0AAV6UCS5_9ARAC</name>
<dbReference type="EMBL" id="JAFNEN010000477">
    <property type="protein sequence ID" value="KAG8182175.1"/>
    <property type="molecule type" value="Genomic_DNA"/>
</dbReference>
<evidence type="ECO:0000256" key="3">
    <source>
        <dbReference type="ARBA" id="ARBA00023242"/>
    </source>
</evidence>
<reference evidence="6 7" key="1">
    <citation type="journal article" date="2022" name="Nat. Ecol. Evol.">
        <title>A masculinizing supergene underlies an exaggerated male reproductive morph in a spider.</title>
        <authorList>
            <person name="Hendrickx F."/>
            <person name="De Corte Z."/>
            <person name="Sonet G."/>
            <person name="Van Belleghem S.M."/>
            <person name="Kostlbacher S."/>
            <person name="Vangestel C."/>
        </authorList>
    </citation>
    <scope>NUCLEOTIDE SEQUENCE [LARGE SCALE GENOMIC DNA]</scope>
    <source>
        <strain evidence="6">W744_W776</strain>
    </source>
</reference>
<protein>
    <recommendedName>
        <fullName evidence="5">HTH CENPB-type domain-containing protein</fullName>
    </recommendedName>
</protein>
<keyword evidence="2" id="KW-0238">DNA-binding</keyword>
<accession>A0AAV6UCS5</accession>
<feature type="region of interest" description="Disordered" evidence="4">
    <location>
        <begin position="262"/>
        <end position="285"/>
    </location>
</feature>
<dbReference type="InterPro" id="IPR006600">
    <property type="entry name" value="HTH_CenpB_DNA-bd_dom"/>
</dbReference>
<comment type="caution">
    <text evidence="6">The sequence shown here is derived from an EMBL/GenBank/DDBJ whole genome shotgun (WGS) entry which is preliminary data.</text>
</comment>
<keyword evidence="7" id="KW-1185">Reference proteome</keyword>
<dbReference type="Gene3D" id="1.10.10.60">
    <property type="entry name" value="Homeodomain-like"/>
    <property type="match status" value="2"/>
</dbReference>
<dbReference type="Pfam" id="PF04218">
    <property type="entry name" value="CENP-B_N"/>
    <property type="match status" value="1"/>
</dbReference>
<evidence type="ECO:0000313" key="7">
    <source>
        <dbReference type="Proteomes" id="UP000827092"/>
    </source>
</evidence>
<evidence type="ECO:0000256" key="1">
    <source>
        <dbReference type="ARBA" id="ARBA00004123"/>
    </source>
</evidence>
<evidence type="ECO:0000256" key="2">
    <source>
        <dbReference type="ARBA" id="ARBA00023125"/>
    </source>
</evidence>
<dbReference type="PANTHER" id="PTHR19303:SF73">
    <property type="entry name" value="PROTEIN PDC2"/>
    <property type="match status" value="1"/>
</dbReference>
<dbReference type="SMART" id="SM00674">
    <property type="entry name" value="CENPB"/>
    <property type="match status" value="1"/>
</dbReference>
<dbReference type="InterPro" id="IPR009057">
    <property type="entry name" value="Homeodomain-like_sf"/>
</dbReference>
<evidence type="ECO:0000259" key="5">
    <source>
        <dbReference type="PROSITE" id="PS51253"/>
    </source>
</evidence>
<feature type="compositionally biased region" description="Acidic residues" evidence="4">
    <location>
        <begin position="264"/>
        <end position="276"/>
    </location>
</feature>
<comment type="subcellular location">
    <subcellularLocation>
        <location evidence="1">Nucleus</location>
    </subcellularLocation>
</comment>
<dbReference type="InterPro" id="IPR050863">
    <property type="entry name" value="CenT-Element_Derived"/>
</dbReference>
<dbReference type="AlphaFoldDB" id="A0AAV6UCS5"/>
<dbReference type="GO" id="GO:0005634">
    <property type="term" value="C:nucleus"/>
    <property type="evidence" value="ECO:0007669"/>
    <property type="project" value="UniProtKB-SubCell"/>
</dbReference>
<dbReference type="GO" id="GO:0003677">
    <property type="term" value="F:DNA binding"/>
    <property type="evidence" value="ECO:0007669"/>
    <property type="project" value="UniProtKB-KW"/>
</dbReference>
<dbReference type="PROSITE" id="PS51253">
    <property type="entry name" value="HTH_CENPB"/>
    <property type="match status" value="1"/>
</dbReference>
<organism evidence="6 7">
    <name type="scientific">Oedothorax gibbosus</name>
    <dbReference type="NCBI Taxonomy" id="931172"/>
    <lineage>
        <taxon>Eukaryota</taxon>
        <taxon>Metazoa</taxon>
        <taxon>Ecdysozoa</taxon>
        <taxon>Arthropoda</taxon>
        <taxon>Chelicerata</taxon>
        <taxon>Arachnida</taxon>
        <taxon>Araneae</taxon>
        <taxon>Araneomorphae</taxon>
        <taxon>Entelegynae</taxon>
        <taxon>Araneoidea</taxon>
        <taxon>Linyphiidae</taxon>
        <taxon>Erigoninae</taxon>
        <taxon>Oedothorax</taxon>
    </lineage>
</organism>
<dbReference type="Proteomes" id="UP000827092">
    <property type="component" value="Unassembled WGS sequence"/>
</dbReference>
<sequence length="325" mass="37333">MSTSDTISCHRRNVLSLGEKVQIIAELDKGKRAVDVCRQFSLVSSTVCSIRKNRDKILSNYQKSGKDTKRIRAPTKKDVDEELITWFKQQRSQNVPVSGPMLKKKAEQLAKMKNYGDFVCSNGWIDRFKNRHSITFNKQGVIQSLKCNYRKALLSHILEHLADKTDFKINVLDSINFLAKAWRRVSPKTIKRAFNKAGFDSEEPQRTAELENKDKEDLPLAELIRAYRSACNLPFSENLFDYSEVDVEVQTCSSNSSVRIVADQDMEETSSDEEEKDVQPPPGLKEARQAIRLLSRFYESRITRPDIFRSIGQIEDDLERSVLFS</sequence>
<dbReference type="InterPro" id="IPR007889">
    <property type="entry name" value="HTH_Psq"/>
</dbReference>
<proteinExistence type="predicted"/>
<evidence type="ECO:0000313" key="6">
    <source>
        <dbReference type="EMBL" id="KAG8182175.1"/>
    </source>
</evidence>
<dbReference type="SUPFAM" id="SSF46689">
    <property type="entry name" value="Homeodomain-like"/>
    <property type="match status" value="2"/>
</dbReference>
<dbReference type="PANTHER" id="PTHR19303">
    <property type="entry name" value="TRANSPOSON"/>
    <property type="match status" value="1"/>
</dbReference>
<evidence type="ECO:0000256" key="4">
    <source>
        <dbReference type="SAM" id="MobiDB-lite"/>
    </source>
</evidence>
<dbReference type="InterPro" id="IPR004875">
    <property type="entry name" value="DDE_SF_endonuclease_dom"/>
</dbReference>
<gene>
    <name evidence="6" type="ORF">JTE90_017126</name>
</gene>
<dbReference type="Pfam" id="PF03221">
    <property type="entry name" value="HTH_Tnp_Tc5"/>
    <property type="match status" value="1"/>
</dbReference>
<feature type="domain" description="HTH CENPB-type" evidence="5">
    <location>
        <begin position="67"/>
        <end position="138"/>
    </location>
</feature>
<dbReference type="Pfam" id="PF03184">
    <property type="entry name" value="DDE_1"/>
    <property type="match status" value="1"/>
</dbReference>
<keyword evidence="3" id="KW-0539">Nucleus</keyword>